<organism evidence="2 3">
    <name type="scientific">Propionibacterium phage SKKY</name>
    <dbReference type="NCBI Taxonomy" id="1655020"/>
    <lineage>
        <taxon>Viruses</taxon>
        <taxon>Duplodnaviria</taxon>
        <taxon>Heunggongvirae</taxon>
        <taxon>Uroviricota</taxon>
        <taxon>Caudoviricetes</taxon>
        <taxon>Pahexavirus</taxon>
        <taxon>Pahexavirus SKKY</taxon>
    </lineage>
</organism>
<protein>
    <submittedName>
        <fullName evidence="2">Uncharacterized protein</fullName>
    </submittedName>
</protein>
<dbReference type="EMBL" id="KR337648">
    <property type="protein sequence ID" value="AKO60454.2"/>
    <property type="molecule type" value="Genomic_DNA"/>
</dbReference>
<dbReference type="GeneID" id="25102346"/>
<sequence length="52" mass="6153">MEKTTTPAHTRHPLKRTKQPPESIGRAPVEYSYPQQFPGRYRSNERLTGYHR</sequence>
<feature type="region of interest" description="Disordered" evidence="1">
    <location>
        <begin position="1"/>
        <end position="52"/>
    </location>
</feature>
<evidence type="ECO:0000313" key="3">
    <source>
        <dbReference type="Proteomes" id="UP000204151"/>
    </source>
</evidence>
<accession>A0A0H4J153</accession>
<reference evidence="2 3" key="1">
    <citation type="submission" date="2015-04" db="EMBL/GenBank/DDBJ databases">
        <authorList>
            <person name="Covarrubias K."/>
            <person name="Kang Y."/>
            <person name="Yan K."/>
            <person name="Song S.H."/>
            <person name="Wilson K."/>
            <person name="Reddi K."/>
            <person name="Villella W."/>
            <person name="Bowman C."/>
            <person name="Mould D."/>
            <person name="Parker J.M."/>
            <person name="Sanders E.R."/>
        </authorList>
    </citation>
    <scope>NUCLEOTIDE SEQUENCE [LARGE SCALE GENOMIC DNA]</scope>
</reference>
<dbReference type="KEGG" id="vg:25102346"/>
<name>A0A0H4J153_9CAUD</name>
<evidence type="ECO:0000313" key="2">
    <source>
        <dbReference type="EMBL" id="AKO60454.2"/>
    </source>
</evidence>
<feature type="compositionally biased region" description="Basic residues" evidence="1">
    <location>
        <begin position="9"/>
        <end position="18"/>
    </location>
</feature>
<proteinExistence type="predicted"/>
<evidence type="ECO:0000256" key="1">
    <source>
        <dbReference type="SAM" id="MobiDB-lite"/>
    </source>
</evidence>
<dbReference type="Proteomes" id="UP000204151">
    <property type="component" value="Segment"/>
</dbReference>
<keyword evidence="3" id="KW-1185">Reference proteome</keyword>
<gene>
    <name evidence="2" type="ORF">SKKY_46</name>
</gene>
<dbReference type="OrthoDB" id="27236at10239"/>